<proteinExistence type="inferred from homology"/>
<evidence type="ECO:0000313" key="9">
    <source>
        <dbReference type="EMBL" id="QEM01672.1"/>
    </source>
</evidence>
<dbReference type="PANTHER" id="PTHR19376:SF54">
    <property type="entry name" value="DNA-DIRECTED RNA POLYMERASE SUBUNIT BETA"/>
    <property type="match status" value="1"/>
</dbReference>
<dbReference type="GO" id="GO:0000428">
    <property type="term" value="C:DNA-directed RNA polymerase complex"/>
    <property type="evidence" value="ECO:0007669"/>
    <property type="project" value="UniProtKB-KW"/>
</dbReference>
<dbReference type="InterPro" id="IPR006592">
    <property type="entry name" value="RNA_pol_N"/>
</dbReference>
<dbReference type="GO" id="GO:0006351">
    <property type="term" value="P:DNA-templated transcription"/>
    <property type="evidence" value="ECO:0007669"/>
    <property type="project" value="InterPro"/>
</dbReference>
<comment type="similarity">
    <text evidence="7">Belongs to the RNA polymerase beta' chain family.</text>
</comment>
<keyword evidence="3 7" id="KW-0808">Transferase</keyword>
<evidence type="ECO:0000256" key="5">
    <source>
        <dbReference type="ARBA" id="ARBA00023163"/>
    </source>
</evidence>
<evidence type="ECO:0000256" key="3">
    <source>
        <dbReference type="ARBA" id="ARBA00022679"/>
    </source>
</evidence>
<reference evidence="9" key="1">
    <citation type="journal article" date="2019" name="Genome Biol. Evol.">
        <title>Nephromyces represents a diverse and novel lineage of the Apicomplexa that has retained apicoplasts.</title>
        <authorList>
            <person name="Munoz-Gomez S.A."/>
            <person name="Durnin K."/>
            <person name="Eme L."/>
            <person name="Paight C."/>
            <person name="Lane C.E."/>
            <person name="Saffo M.B."/>
            <person name="Slamovits C.H."/>
        </authorList>
    </citation>
    <scope>NUCLEOTIDE SEQUENCE</scope>
    <source>
        <strain evidence="9">461</strain>
    </source>
</reference>
<keyword evidence="5 7" id="KW-0804">Transcription</keyword>
<evidence type="ECO:0000256" key="7">
    <source>
        <dbReference type="RuleBase" id="RU004279"/>
    </source>
</evidence>
<comment type="catalytic activity">
    <reaction evidence="6 7">
        <text>RNA(n) + a ribonucleoside 5'-triphosphate = RNA(n+1) + diphosphate</text>
        <dbReference type="Rhea" id="RHEA:21248"/>
        <dbReference type="Rhea" id="RHEA-COMP:14527"/>
        <dbReference type="Rhea" id="RHEA-COMP:17342"/>
        <dbReference type="ChEBI" id="CHEBI:33019"/>
        <dbReference type="ChEBI" id="CHEBI:61557"/>
        <dbReference type="ChEBI" id="CHEBI:140395"/>
        <dbReference type="EC" id="2.7.7.6"/>
    </reaction>
</comment>
<dbReference type="GO" id="GO:0003677">
    <property type="term" value="F:DNA binding"/>
    <property type="evidence" value="ECO:0007669"/>
    <property type="project" value="InterPro"/>
</dbReference>
<dbReference type="InterPro" id="IPR000722">
    <property type="entry name" value="RNA_pol_asu"/>
</dbReference>
<feature type="domain" description="RNA polymerase N-terminal" evidence="8">
    <location>
        <begin position="229"/>
        <end position="508"/>
    </location>
</feature>
<evidence type="ECO:0000256" key="4">
    <source>
        <dbReference type="ARBA" id="ARBA00022695"/>
    </source>
</evidence>
<evidence type="ECO:0000256" key="2">
    <source>
        <dbReference type="ARBA" id="ARBA00022478"/>
    </source>
</evidence>
<gene>
    <name evidence="9" type="primary">rpoC1</name>
</gene>
<accession>A0A5C1H7Q5</accession>
<organism evidence="9">
    <name type="scientific">Nephromyces sp. ex Molgula occidentalis</name>
    <dbReference type="NCBI Taxonomy" id="2544991"/>
    <lineage>
        <taxon>Eukaryota</taxon>
        <taxon>Sar</taxon>
        <taxon>Alveolata</taxon>
        <taxon>Apicomplexa</taxon>
        <taxon>Aconoidasida</taxon>
        <taxon>Nephromycida</taxon>
        <taxon>Nephromyces</taxon>
    </lineage>
</organism>
<dbReference type="Gene3D" id="1.10.274.100">
    <property type="entry name" value="RNA polymerase Rpb1, domain 3"/>
    <property type="match status" value="1"/>
</dbReference>
<comment type="function">
    <text evidence="1 7">DNA-dependent RNA polymerase catalyzes the transcription of DNA into RNA using the four ribonucleoside triphosphates as substrates.</text>
</comment>
<dbReference type="InterPro" id="IPR007080">
    <property type="entry name" value="RNA_pol_Rpb1_1"/>
</dbReference>
<dbReference type="GO" id="GO:0003899">
    <property type="term" value="F:DNA-directed RNA polymerase activity"/>
    <property type="evidence" value="ECO:0007669"/>
    <property type="project" value="UniProtKB-EC"/>
</dbReference>
<dbReference type="SUPFAM" id="SSF64484">
    <property type="entry name" value="beta and beta-prime subunits of DNA dependent RNA-polymerase"/>
    <property type="match status" value="1"/>
</dbReference>
<keyword evidence="2 7" id="KW-0240">DNA-directed RNA polymerase</keyword>
<dbReference type="Gene3D" id="2.40.40.20">
    <property type="match status" value="1"/>
</dbReference>
<dbReference type="InterPro" id="IPR042102">
    <property type="entry name" value="RNA_pol_Rpb1_3_sf"/>
</dbReference>
<protein>
    <recommendedName>
        <fullName evidence="7">DNA-directed RNA polymerase subunit</fullName>
        <ecNumber evidence="7">2.7.7.6</ecNumber>
    </recommendedName>
</protein>
<dbReference type="Pfam" id="PF04997">
    <property type="entry name" value="RNA_pol_Rpb1_1"/>
    <property type="match status" value="1"/>
</dbReference>
<name>A0A5C1H7Q5_9APIC</name>
<dbReference type="AlphaFoldDB" id="A0A5C1H7Q5"/>
<evidence type="ECO:0000256" key="1">
    <source>
        <dbReference type="ARBA" id="ARBA00004026"/>
    </source>
</evidence>
<sequence length="576" mass="68364">MNYIPIFKICLLSPEKIIKWSTRQVNKIFIKGEITEPLTINFKKGFYEKNGLFWEKIFGPLNSWKWNCGLYNKNYLYQIVPGTIWYKCGYELNDSRIRRYRMGYILLKTPIIHIWYLKGFGQILSNLLNISTIQLERFIYYKDFFIKKNYLIYKKSLNKLLIKNKFFNYSYLIFSSYLIQIILKNLNILFELNKWRELLVYKKNNEELKHLSKKARILHLFFISNIKPEWICLNLLPIIPPNLRPFYKLNDSNLFIMSSINNIYRKIIIRNNRLNRWIILRKSLPILFEIFEKRMLQESIDELLDHTLMKTKIKNRPNLSLSTILKGKYGRFRQNLLGKRVDFSGRSVIISGSDLTFNKIGLPFDLALNLLTPILLNIFQLNNSIKTILKSSNLLEYKTIIIKQILKNILNKKVVLLNRAPTLHRMNIQGFKPYLIENNSLKLFPLACSSFNADFDGDQMGIFLPISKTSQYEVKTKMVFDKNLISPTTNKSIFKLSQNIILGIYTLINNFNLILNSNIFLSDNNDLIYTYFNKLITLKDLIWIKFKFTKNKNYELTNFILTNLGKIFLNKLLNFK</sequence>
<dbReference type="Gene3D" id="4.10.860.120">
    <property type="entry name" value="RNA polymerase II, clamp domain"/>
    <property type="match status" value="1"/>
</dbReference>
<dbReference type="InterPro" id="IPR045867">
    <property type="entry name" value="DNA-dir_RpoC_beta_prime"/>
</dbReference>
<dbReference type="Pfam" id="PF00623">
    <property type="entry name" value="RNA_pol_Rpb1_2"/>
    <property type="match status" value="2"/>
</dbReference>
<dbReference type="EMBL" id="MK573203">
    <property type="protein sequence ID" value="QEM01672.1"/>
    <property type="molecule type" value="Genomic_DNA"/>
</dbReference>
<dbReference type="EC" id="2.7.7.6" evidence="7"/>
<keyword evidence="4 7" id="KW-0548">Nucleotidyltransferase</keyword>
<dbReference type="SMART" id="SM00663">
    <property type="entry name" value="RPOLA_N"/>
    <property type="match status" value="1"/>
</dbReference>
<dbReference type="InterPro" id="IPR044893">
    <property type="entry name" value="RNA_pol_Rpb1_clamp_domain"/>
</dbReference>
<evidence type="ECO:0000256" key="6">
    <source>
        <dbReference type="ARBA" id="ARBA00048552"/>
    </source>
</evidence>
<evidence type="ECO:0000259" key="8">
    <source>
        <dbReference type="SMART" id="SM00663"/>
    </source>
</evidence>
<dbReference type="PANTHER" id="PTHR19376">
    <property type="entry name" value="DNA-DIRECTED RNA POLYMERASE"/>
    <property type="match status" value="1"/>
</dbReference>